<reference evidence="2 3" key="1">
    <citation type="submission" date="2020-03" db="EMBL/GenBank/DDBJ databases">
        <title>FDA dAtabase for Regulatory Grade micrObial Sequences (FDA-ARGOS): Supporting development and validation of Infectious Disease Dx tests.</title>
        <authorList>
            <person name="Campos J."/>
            <person name="Goldberg B."/>
            <person name="Tallon L."/>
            <person name="Sadzewicz L."/>
            <person name="Vavikolanu K."/>
            <person name="Mehta A."/>
            <person name="Aluvathingal J."/>
            <person name="Nadendla S."/>
            <person name="Nandy P."/>
            <person name="Geyer C."/>
            <person name="Yan Y."/>
            <person name="Sichtig H."/>
        </authorList>
    </citation>
    <scope>NUCLEOTIDE SEQUENCE [LARGE SCALE GENOMIC DNA]</scope>
    <source>
        <strain evidence="2 3">FDAARGOS_656</strain>
    </source>
</reference>
<accession>A0A8H6F3K1</accession>
<gene>
    <name evidence="2" type="ORF">FOB64_003000</name>
</gene>
<feature type="compositionally biased region" description="Basic and acidic residues" evidence="1">
    <location>
        <begin position="273"/>
        <end position="284"/>
    </location>
</feature>
<dbReference type="AlphaFoldDB" id="A0A8H6F3K1"/>
<comment type="caution">
    <text evidence="2">The sequence shown here is derived from an EMBL/GenBank/DDBJ whole genome shotgun (WGS) entry which is preliminary data.</text>
</comment>
<evidence type="ECO:0000313" key="2">
    <source>
        <dbReference type="EMBL" id="KAF6069344.1"/>
    </source>
</evidence>
<feature type="compositionally biased region" description="Polar residues" evidence="1">
    <location>
        <begin position="567"/>
        <end position="588"/>
    </location>
</feature>
<dbReference type="EMBL" id="JABWAD010000037">
    <property type="protein sequence ID" value="KAF6069344.1"/>
    <property type="molecule type" value="Genomic_DNA"/>
</dbReference>
<feature type="compositionally biased region" description="Polar residues" evidence="1">
    <location>
        <begin position="313"/>
        <end position="323"/>
    </location>
</feature>
<evidence type="ECO:0000313" key="3">
    <source>
        <dbReference type="Proteomes" id="UP000536275"/>
    </source>
</evidence>
<feature type="compositionally biased region" description="Acidic residues" evidence="1">
    <location>
        <begin position="361"/>
        <end position="372"/>
    </location>
</feature>
<protein>
    <submittedName>
        <fullName evidence="2">Uncharacterized protein</fullName>
    </submittedName>
</protein>
<feature type="compositionally biased region" description="Low complexity" evidence="1">
    <location>
        <begin position="614"/>
        <end position="630"/>
    </location>
</feature>
<feature type="compositionally biased region" description="Acidic residues" evidence="1">
    <location>
        <begin position="421"/>
        <end position="431"/>
    </location>
</feature>
<feature type="compositionally biased region" description="Polar residues" evidence="1">
    <location>
        <begin position="24"/>
        <end position="56"/>
    </location>
</feature>
<feature type="compositionally biased region" description="Basic and acidic residues" evidence="1">
    <location>
        <begin position="455"/>
        <end position="466"/>
    </location>
</feature>
<organism evidence="2 3">
    <name type="scientific">Candida albicans</name>
    <name type="common">Yeast</name>
    <dbReference type="NCBI Taxonomy" id="5476"/>
    <lineage>
        <taxon>Eukaryota</taxon>
        <taxon>Fungi</taxon>
        <taxon>Dikarya</taxon>
        <taxon>Ascomycota</taxon>
        <taxon>Saccharomycotina</taxon>
        <taxon>Pichiomycetes</taxon>
        <taxon>Debaryomycetaceae</taxon>
        <taxon>Candida/Lodderomyces clade</taxon>
        <taxon>Candida</taxon>
    </lineage>
</organism>
<feature type="compositionally biased region" description="Polar residues" evidence="1">
    <location>
        <begin position="250"/>
        <end position="272"/>
    </location>
</feature>
<feature type="compositionally biased region" description="Acidic residues" evidence="1">
    <location>
        <begin position="104"/>
        <end position="118"/>
    </location>
</feature>
<evidence type="ECO:0000256" key="1">
    <source>
        <dbReference type="SAM" id="MobiDB-lite"/>
    </source>
</evidence>
<feature type="region of interest" description="Disordered" evidence="1">
    <location>
        <begin position="421"/>
        <end position="518"/>
    </location>
</feature>
<name>A0A8H6F3K1_CANAX</name>
<feature type="region of interest" description="Disordered" evidence="1">
    <location>
        <begin position="81"/>
        <end position="128"/>
    </location>
</feature>
<feature type="region of interest" description="Disordered" evidence="1">
    <location>
        <begin position="567"/>
        <end position="640"/>
    </location>
</feature>
<proteinExistence type="predicted"/>
<dbReference type="Proteomes" id="UP000536275">
    <property type="component" value="Unassembled WGS sequence"/>
</dbReference>
<sequence length="748" mass="84786">MHEQIEKLESKPSYEPVDQHNDSLDQQSSNESQRMSPRFSSNNNLFANENQTSEEFNVSQPNQFFNPYQMYQANSFYQPGPALTASYANDEDNADEQERREGDNDNGEDDEDEDEDDSVSSGSTAPVTQHPYYEQWRRYYEALAMQQQQIMNRQSMYGPNFQGFNPMMYFANPQMMQMQMQMPYFFNPMMMQGNNGSNLQLNPDSAAMFQQQMQQMQQMQQFSQSMQNLSNQPQSQPPQQYNNEQQPQSRSPYTPSNSNHASKRNSYINVNESQEKNSTKEPPKNDFLSSYKKSRNLNTETIDEDENELILQSRKSTVKSNRYPSAPIDTPTQERFSSSDRHSRVTSLQINFKPTGYGNYQDDEEEEEEEEFTGSSSRVLSKVRQGSLGGNIDSLAQLNLQDSNGALGRHISDYTKYLFDDEEEEEDDSGSEEGNNRTVHLSAYGDNDRTLISAKGREADGYRHDTNPQLPTPNTDDGLSRQGTSASEASIQSGGSLKFTVADSKRRSNLPLKPEYNPNMSLPELSMGMMPFASSMAGLAPPPPPVFDGSPSVEPMMMNYSNPMLSQTTEYSGASTPSKRRQSVSTFDTRPRSMMVDTPTPKANKRSSVPVYTSQQKQQQSQSQSQSQQKIAPVAKTTTSTPVKVQDSTISKKIDEFVRLRSRIAAGNKTPEYRLHWVKMLIVATNYKLYSYINIKGEPIYQEQAVSNKAQFIKSSVTHILKLIKELSSGTYEADGVKCELISYTQIY</sequence>
<feature type="compositionally biased region" description="Polar residues" evidence="1">
    <location>
        <begin position="467"/>
        <end position="495"/>
    </location>
</feature>
<feature type="compositionally biased region" description="Low complexity" evidence="1">
    <location>
        <begin position="209"/>
        <end position="249"/>
    </location>
</feature>
<feature type="compositionally biased region" description="Basic and acidic residues" evidence="1">
    <location>
        <begin position="1"/>
        <end position="23"/>
    </location>
</feature>
<feature type="region of interest" description="Disordered" evidence="1">
    <location>
        <begin position="209"/>
        <end position="379"/>
    </location>
</feature>
<feature type="region of interest" description="Disordered" evidence="1">
    <location>
        <begin position="1"/>
        <end position="56"/>
    </location>
</feature>